<protein>
    <submittedName>
        <fullName evidence="1">DUF1836 domain-containing protein</fullName>
    </submittedName>
</protein>
<sequence>MESFTMTRSDMAHLLLALDNRQDLQPLAVLQEAWRKNHQDRLRAGSTLPAFLSTEVTPVLEKIIKGRQIAAFSLQEIASLGQLIEYSHVSLASMQNWVKRDFKEFLGSPQVGKKYSINQAAILLIIEDLKSSLDFESIRKLFHMLFGQPGDDNDDLMQPKHLYAAYSSLFEELDANGDGMFDITGTGSASTLKDGLTEDMLLRAAGRYTDDLVHLSPNQREALRNALLVAAVSIQNSYFLSMARRYVNATLFLDFGQH</sequence>
<evidence type="ECO:0000313" key="1">
    <source>
        <dbReference type="EMBL" id="MFB5685007.1"/>
    </source>
</evidence>
<comment type="caution">
    <text evidence="1">The sequence shown here is derived from an EMBL/GenBank/DDBJ whole genome shotgun (WGS) entry which is preliminary data.</text>
</comment>
<dbReference type="Pfam" id="PF08876">
    <property type="entry name" value="DUF1836"/>
    <property type="match status" value="1"/>
</dbReference>
<dbReference type="PANTHER" id="PTHR40056">
    <property type="entry name" value="HYPOTHETICAL CYTOSOLIC PROTEIN"/>
    <property type="match status" value="1"/>
</dbReference>
<dbReference type="EMBL" id="JBHILM010000054">
    <property type="protein sequence ID" value="MFB5685007.1"/>
    <property type="molecule type" value="Genomic_DNA"/>
</dbReference>
<dbReference type="RefSeq" id="WP_375528671.1">
    <property type="nucleotide sequence ID" value="NZ_JBHILM010000054.1"/>
</dbReference>
<dbReference type="Proteomes" id="UP001580407">
    <property type="component" value="Unassembled WGS sequence"/>
</dbReference>
<proteinExistence type="predicted"/>
<gene>
    <name evidence="1" type="ORF">ACE3NQ_29270</name>
</gene>
<organism evidence="1 2">
    <name type="scientific">Paenibacillus terreus</name>
    <dbReference type="NCBI Taxonomy" id="1387834"/>
    <lineage>
        <taxon>Bacteria</taxon>
        <taxon>Bacillati</taxon>
        <taxon>Bacillota</taxon>
        <taxon>Bacilli</taxon>
        <taxon>Bacillales</taxon>
        <taxon>Paenibacillaceae</taxon>
        <taxon>Paenibacillus</taxon>
    </lineage>
</organism>
<name>A0ABV5BH23_9BACL</name>
<reference evidence="1 2" key="1">
    <citation type="submission" date="2024-09" db="EMBL/GenBank/DDBJ databases">
        <authorList>
            <person name="Ruan L."/>
        </authorList>
    </citation>
    <scope>NUCLEOTIDE SEQUENCE [LARGE SCALE GENOMIC DNA]</scope>
    <source>
        <strain evidence="1 2">D33</strain>
    </source>
</reference>
<evidence type="ECO:0000313" key="2">
    <source>
        <dbReference type="Proteomes" id="UP001580407"/>
    </source>
</evidence>
<dbReference type="InterPro" id="IPR014975">
    <property type="entry name" value="DUF1836"/>
</dbReference>
<dbReference type="PANTHER" id="PTHR40056:SF1">
    <property type="entry name" value="DUF1836 DOMAIN-CONTAINING PROTEIN"/>
    <property type="match status" value="1"/>
</dbReference>
<keyword evidence="2" id="KW-1185">Reference proteome</keyword>
<accession>A0ABV5BH23</accession>